<dbReference type="EMBL" id="VLTJ01000030">
    <property type="protein sequence ID" value="TSH92147.1"/>
    <property type="molecule type" value="Genomic_DNA"/>
</dbReference>
<keyword evidence="5" id="KW-1185">Reference proteome</keyword>
<accession>A0A556AGX7</accession>
<dbReference type="SUPFAM" id="SSF110857">
    <property type="entry name" value="Gamma-glutamyl cyclotransferase-like"/>
    <property type="match status" value="1"/>
</dbReference>
<organism evidence="4 5">
    <name type="scientific">Verticiella sediminum</name>
    <dbReference type="NCBI Taxonomy" id="1247510"/>
    <lineage>
        <taxon>Bacteria</taxon>
        <taxon>Pseudomonadati</taxon>
        <taxon>Pseudomonadota</taxon>
        <taxon>Betaproteobacteria</taxon>
        <taxon>Burkholderiales</taxon>
        <taxon>Alcaligenaceae</taxon>
        <taxon>Verticiella</taxon>
    </lineage>
</organism>
<gene>
    <name evidence="4" type="ORF">FOZ76_17405</name>
</gene>
<dbReference type="InterPro" id="IPR045038">
    <property type="entry name" value="AIG2-like"/>
</dbReference>
<evidence type="ECO:0000313" key="4">
    <source>
        <dbReference type="EMBL" id="TSH92147.1"/>
    </source>
</evidence>
<dbReference type="GO" id="GO:0016740">
    <property type="term" value="F:transferase activity"/>
    <property type="evidence" value="ECO:0007669"/>
    <property type="project" value="UniProtKB-KW"/>
</dbReference>
<dbReference type="OrthoDB" id="279154at2"/>
<evidence type="ECO:0000256" key="2">
    <source>
        <dbReference type="ARBA" id="ARBA00030602"/>
    </source>
</evidence>
<dbReference type="Gene3D" id="3.10.490.10">
    <property type="entry name" value="Gamma-glutamyl cyclotransferase-like"/>
    <property type="match status" value="1"/>
</dbReference>
<dbReference type="InterPro" id="IPR009288">
    <property type="entry name" value="AIG2-like_dom"/>
</dbReference>
<reference evidence="4 5" key="1">
    <citation type="submission" date="2019-07" db="EMBL/GenBank/DDBJ databases">
        <title>Qingshengfaniella alkalisoli gen. nov., sp. nov., isolated from saline soil.</title>
        <authorList>
            <person name="Xu L."/>
            <person name="Huang X.-X."/>
            <person name="Sun J.-Q."/>
        </authorList>
    </citation>
    <scope>NUCLEOTIDE SEQUENCE [LARGE SCALE GENOMIC DNA]</scope>
    <source>
        <strain evidence="4 5">DSM 27279</strain>
    </source>
</reference>
<feature type="domain" description="Gamma-glutamylcyclotransferase AIG2-like" evidence="3">
    <location>
        <begin position="5"/>
        <end position="119"/>
    </location>
</feature>
<evidence type="ECO:0000256" key="1">
    <source>
        <dbReference type="ARBA" id="ARBA00022679"/>
    </source>
</evidence>
<dbReference type="PANTHER" id="PTHR31544">
    <property type="entry name" value="AIG2-LIKE PROTEIN D"/>
    <property type="match status" value="1"/>
</dbReference>
<keyword evidence="1 4" id="KW-0808">Transferase</keyword>
<proteinExistence type="predicted"/>
<protein>
    <recommendedName>
        <fullName evidence="2">Putative gamma-glutamylcyclotransferase</fullName>
    </recommendedName>
</protein>
<dbReference type="AlphaFoldDB" id="A0A556AGX7"/>
<dbReference type="CDD" id="cd06661">
    <property type="entry name" value="GGCT_like"/>
    <property type="match status" value="1"/>
</dbReference>
<sequence>MSVHVFAYGVLAFDDIVQAITGHIYDTEDAVLPDFRRYGLPHPGGKTYAAIDAHPGHDVQGRLIRNVTLQDLELFDRVEELKTGYYVRQRVRVRVADQDCDAYAYLVGPTRRHTLAGDWVPAAFGPEEVQTFIDQDLPRILHPFPC</sequence>
<dbReference type="InterPro" id="IPR013024">
    <property type="entry name" value="GGCT-like"/>
</dbReference>
<dbReference type="PANTHER" id="PTHR31544:SF2">
    <property type="entry name" value="AIG2-LIKE PROTEIN D"/>
    <property type="match status" value="1"/>
</dbReference>
<evidence type="ECO:0000259" key="3">
    <source>
        <dbReference type="Pfam" id="PF06094"/>
    </source>
</evidence>
<dbReference type="RefSeq" id="WP_143949560.1">
    <property type="nucleotide sequence ID" value="NZ_BAABMB010000007.1"/>
</dbReference>
<dbReference type="InterPro" id="IPR036568">
    <property type="entry name" value="GGCT-like_sf"/>
</dbReference>
<evidence type="ECO:0000313" key="5">
    <source>
        <dbReference type="Proteomes" id="UP000318405"/>
    </source>
</evidence>
<dbReference type="Proteomes" id="UP000318405">
    <property type="component" value="Unassembled WGS sequence"/>
</dbReference>
<dbReference type="Pfam" id="PF06094">
    <property type="entry name" value="GGACT"/>
    <property type="match status" value="1"/>
</dbReference>
<comment type="caution">
    <text evidence="4">The sequence shown here is derived from an EMBL/GenBank/DDBJ whole genome shotgun (WGS) entry which is preliminary data.</text>
</comment>
<name>A0A556AGX7_9BURK</name>